<feature type="compositionally biased region" description="Polar residues" evidence="1">
    <location>
        <begin position="1"/>
        <end position="15"/>
    </location>
</feature>
<feature type="region of interest" description="Disordered" evidence="1">
    <location>
        <begin position="1"/>
        <end position="54"/>
    </location>
</feature>
<evidence type="ECO:0000313" key="2">
    <source>
        <dbReference type="EMBL" id="TDQ47119.1"/>
    </source>
</evidence>
<comment type="caution">
    <text evidence="2">The sequence shown here is derived from an EMBL/GenBank/DDBJ whole genome shotgun (WGS) entry which is preliminary data.</text>
</comment>
<dbReference type="AlphaFoldDB" id="A0A4R6UND6"/>
<protein>
    <submittedName>
        <fullName evidence="2">Uncharacterized protein</fullName>
    </submittedName>
</protein>
<proteinExistence type="predicted"/>
<keyword evidence="3" id="KW-1185">Reference proteome</keyword>
<accession>A0A4R6UND6</accession>
<name>A0A4R6UND6_9GAMM</name>
<evidence type="ECO:0000256" key="1">
    <source>
        <dbReference type="SAM" id="MobiDB-lite"/>
    </source>
</evidence>
<evidence type="ECO:0000313" key="3">
    <source>
        <dbReference type="Proteomes" id="UP000295375"/>
    </source>
</evidence>
<dbReference type="Proteomes" id="UP000295375">
    <property type="component" value="Unassembled WGS sequence"/>
</dbReference>
<sequence length="54" mass="5967">MNHPSSEPQQDNGVVNQDKAITDHNSESTSNTDQRFVRWPGGKPCFPSSAILLQ</sequence>
<gene>
    <name evidence="2" type="ORF">EV696_11147</name>
</gene>
<dbReference type="EMBL" id="SNYM01000011">
    <property type="protein sequence ID" value="TDQ47119.1"/>
    <property type="molecule type" value="Genomic_DNA"/>
</dbReference>
<organism evidence="2 3">
    <name type="scientific">Permianibacter aggregans</name>
    <dbReference type="NCBI Taxonomy" id="1510150"/>
    <lineage>
        <taxon>Bacteria</taxon>
        <taxon>Pseudomonadati</taxon>
        <taxon>Pseudomonadota</taxon>
        <taxon>Gammaproteobacteria</taxon>
        <taxon>Pseudomonadales</taxon>
        <taxon>Pseudomonadaceae</taxon>
        <taxon>Permianibacter</taxon>
    </lineage>
</organism>
<reference evidence="2 3" key="1">
    <citation type="submission" date="2019-03" db="EMBL/GenBank/DDBJ databases">
        <title>Genomic Encyclopedia of Type Strains, Phase IV (KMG-IV): sequencing the most valuable type-strain genomes for metagenomic binning, comparative biology and taxonomic classification.</title>
        <authorList>
            <person name="Goeker M."/>
        </authorList>
    </citation>
    <scope>NUCLEOTIDE SEQUENCE [LARGE SCALE GENOMIC DNA]</scope>
    <source>
        <strain evidence="2 3">DSM 103792</strain>
    </source>
</reference>